<dbReference type="RefSeq" id="XP_026686469.1">
    <property type="nucleotide sequence ID" value="XM_026830668.1"/>
</dbReference>
<dbReference type="InterPro" id="IPR043502">
    <property type="entry name" value="DNA/RNA_pol_sf"/>
</dbReference>
<dbReference type="PaxDb" id="121845-A0A3Q0JDG3"/>
<dbReference type="PANTHER" id="PTHR47027">
    <property type="entry name" value="REVERSE TRANSCRIPTASE DOMAIN-CONTAINING PROTEIN"/>
    <property type="match status" value="1"/>
</dbReference>
<reference evidence="5" key="1">
    <citation type="submission" date="2025-08" db="UniProtKB">
        <authorList>
            <consortium name="RefSeq"/>
        </authorList>
    </citation>
    <scope>IDENTIFICATION</scope>
</reference>
<organism evidence="4 5">
    <name type="scientific">Diaphorina citri</name>
    <name type="common">Asian citrus psyllid</name>
    <dbReference type="NCBI Taxonomy" id="121845"/>
    <lineage>
        <taxon>Eukaryota</taxon>
        <taxon>Metazoa</taxon>
        <taxon>Ecdysozoa</taxon>
        <taxon>Arthropoda</taxon>
        <taxon>Hexapoda</taxon>
        <taxon>Insecta</taxon>
        <taxon>Pterygota</taxon>
        <taxon>Neoptera</taxon>
        <taxon>Paraneoptera</taxon>
        <taxon>Hemiptera</taxon>
        <taxon>Sternorrhyncha</taxon>
        <taxon>Psylloidea</taxon>
        <taxon>Psyllidae</taxon>
        <taxon>Diaphorininae</taxon>
        <taxon>Diaphorina</taxon>
    </lineage>
</organism>
<dbReference type="GeneID" id="113471482"/>
<dbReference type="KEGG" id="dci:113471482"/>
<dbReference type="STRING" id="121845.A0A3Q0JDG3"/>
<proteinExistence type="predicted"/>
<evidence type="ECO:0000313" key="5">
    <source>
        <dbReference type="RefSeq" id="XP_026686469.1"/>
    </source>
</evidence>
<name>A0A3Q0JDG3_DIACI</name>
<dbReference type="PROSITE" id="PS50878">
    <property type="entry name" value="RT_POL"/>
    <property type="match status" value="1"/>
</dbReference>
<feature type="compositionally biased region" description="Basic and acidic residues" evidence="2">
    <location>
        <begin position="995"/>
        <end position="1008"/>
    </location>
</feature>
<feature type="domain" description="Reverse transcriptase" evidence="3">
    <location>
        <begin position="278"/>
        <end position="545"/>
    </location>
</feature>
<evidence type="ECO:0000256" key="1">
    <source>
        <dbReference type="SAM" id="Coils"/>
    </source>
</evidence>
<sequence>MITDVRKLEVLDSIHLSDHLPVTCRLNIQIGNNNNNNRKRKGFFLKWKAEKQEDFEKILLSKLCEVNVNDLLTAMPVQNVVNSMSDCLKKGILSAARECGLMVDKKWKITKNAKWFNLELKESQYRLRKYLRLWKRYKGANNMNKYVEEKRKYRSLKYKYQKEYREKIKLKLQNVKNVTEFWGAIKKFNKKTTFTKSDITKEVWYEHFSNLYRVDNPRVELLICDVGHETLDTPVTASEVKNILRKLKNNKASGPDHIPNEVYKSLSNIDYIVGLFNLVFDEELIPPEWSQSEIFCLYKKGDKSVPGNYRGIGLLNSLSKVFTQLLSSRIYKWAEDLNIIPEEQGGFRRERGCVDQIFALNCLIQIHLRHPKQKLYACFVDVRFAFDAISHDLLWQKLRDLGLSGKLIRLLRSFYEKATCRIRVDAGDELTDEIQVKRGTIQGDSASPLLFLLFTCDLVQYLRDRGFTGIQLLSAAVDVMILLYADDMVILGYSKSDLQRKINALREYCCDNDLKINTQKTKVVVFRKSGRLSKDDKFTYEGEELEVVRDFVYLGVKFSSSGLFRNHMIYAMSKSKIALANIKNIMVSSKMDSWESRLKLYSSIVKVTLLYSGEIWALRYYEEIERTQVQFFKTILLTKYNTPNHYIRMETGTLPLSYSVLQSSLRWLIKVQKMSDSRIPKLCLQKLLIMDNSSSNDIRYNWISQVKNMLQTVGLQANDQLENLHDRIDNILETAEEKLFQDDKRRILDSNYNNHYKHIKQLVTRKEEKYLLYKVPIERTRVICQLRTLGDTICTRIKRALYDNIGSMIKLTTGNLDSSDGDRYDKILEDLDNKDKMLQKQEAIKRFDNTIKNIEHNEATLEFRIQQLFNISNDAITIKDIYALDKTDDSKISHLFYMDDLKLYAQNENQLQSQLEIVSNVSNDIGMSFGLDKCNILNVKHGKIVQSNNVKLMNNVEMKELERNQTYKYLGLQQNLNINESEVQPPSELNQNHHGSSELKGKSTRDPNHASANIKTKVKQLSYFARLKHWKNDYIQKLKLYLENLKRKVAALGFKLRRYNKRVKRYKQNREFYVNQKRFYRNLTIKQNHKTKVVPPASSLYNFWNKVWGISKFHNPNARWIQEEIQRMDHVPMMNNIQISTLDILHAIKYTNNWKSPGTDHIHNYWLKHFTNVHPVLARQFQDCIVNPSLFPTFLTEGVTYLLPKNDNIDNPANYRPITCLSNMYKLLTSVIKSKIYAHVHQNNILAKEQNGVRPNANGTKELLIFDTVISKQVPIVISANGLIHKNLKSALESCGLKNPEYLIGMCQKSVILSTTSIIRKCLSMDWIWADCLLSKLGIEEILDQYDEIKQLRWRQKTLDDLFISSKQKFEDSALYPV</sequence>
<feature type="coiled-coil region" evidence="1">
    <location>
        <begin position="1042"/>
        <end position="1076"/>
    </location>
</feature>
<dbReference type="Pfam" id="PF00078">
    <property type="entry name" value="RVT_1"/>
    <property type="match status" value="1"/>
</dbReference>
<dbReference type="CDD" id="cd01650">
    <property type="entry name" value="RT_nLTR_like"/>
    <property type="match status" value="1"/>
</dbReference>
<dbReference type="Proteomes" id="UP000079169">
    <property type="component" value="Unplaced"/>
</dbReference>
<evidence type="ECO:0000259" key="3">
    <source>
        <dbReference type="PROSITE" id="PS50878"/>
    </source>
</evidence>
<dbReference type="SUPFAM" id="SSF56672">
    <property type="entry name" value="DNA/RNA polymerases"/>
    <property type="match status" value="1"/>
</dbReference>
<accession>A0A3Q0JDG3</accession>
<evidence type="ECO:0000313" key="4">
    <source>
        <dbReference type="Proteomes" id="UP000079169"/>
    </source>
</evidence>
<keyword evidence="1" id="KW-0175">Coiled coil</keyword>
<feature type="compositionally biased region" description="Polar residues" evidence="2">
    <location>
        <begin position="984"/>
        <end position="994"/>
    </location>
</feature>
<gene>
    <name evidence="5" type="primary">LOC113471482</name>
</gene>
<dbReference type="PANTHER" id="PTHR47027:SF20">
    <property type="entry name" value="REVERSE TRANSCRIPTASE-LIKE PROTEIN WITH RNA-DIRECTED DNA POLYMERASE DOMAIN"/>
    <property type="match status" value="1"/>
</dbReference>
<evidence type="ECO:0000256" key="2">
    <source>
        <dbReference type="SAM" id="MobiDB-lite"/>
    </source>
</evidence>
<dbReference type="InterPro" id="IPR000477">
    <property type="entry name" value="RT_dom"/>
</dbReference>
<protein>
    <submittedName>
        <fullName evidence="5">Uncharacterized protein LOC113471482</fullName>
    </submittedName>
</protein>
<dbReference type="GO" id="GO:0071897">
    <property type="term" value="P:DNA biosynthetic process"/>
    <property type="evidence" value="ECO:0007669"/>
    <property type="project" value="UniProtKB-ARBA"/>
</dbReference>
<keyword evidence="4" id="KW-1185">Reference proteome</keyword>
<feature type="region of interest" description="Disordered" evidence="2">
    <location>
        <begin position="984"/>
        <end position="1012"/>
    </location>
</feature>